<dbReference type="PANTHER" id="PTHR24409">
    <property type="entry name" value="ZINC FINGER PROTEIN 142"/>
    <property type="match status" value="1"/>
</dbReference>
<evidence type="ECO:0000256" key="5">
    <source>
        <dbReference type="ARBA" id="ARBA00022833"/>
    </source>
</evidence>
<proteinExistence type="predicted"/>
<dbReference type="PANTHER" id="PTHR24409:SF295">
    <property type="entry name" value="AZ2-RELATED"/>
    <property type="match status" value="1"/>
</dbReference>
<dbReference type="EMBL" id="JAHWGI010000440">
    <property type="protein sequence ID" value="KAK3915494.1"/>
    <property type="molecule type" value="Genomic_DNA"/>
</dbReference>
<dbReference type="Gene3D" id="3.30.160.60">
    <property type="entry name" value="Classic Zinc Finger"/>
    <property type="match status" value="8"/>
</dbReference>
<keyword evidence="2" id="KW-0479">Metal-binding</keyword>
<evidence type="ECO:0000256" key="4">
    <source>
        <dbReference type="ARBA" id="ARBA00022771"/>
    </source>
</evidence>
<keyword evidence="7" id="KW-0238">DNA-binding</keyword>
<dbReference type="PROSITE" id="PS00028">
    <property type="entry name" value="ZINC_FINGER_C2H2_1"/>
    <property type="match status" value="6"/>
</dbReference>
<feature type="domain" description="C2H2-type" evidence="11">
    <location>
        <begin position="158"/>
        <end position="185"/>
    </location>
</feature>
<dbReference type="AlphaFoldDB" id="A0AAE1H636"/>
<dbReference type="PROSITE" id="PS50157">
    <property type="entry name" value="ZINC_FINGER_C2H2_2"/>
    <property type="match status" value="7"/>
</dbReference>
<dbReference type="FunFam" id="3.30.160.60:FF:002343">
    <property type="entry name" value="Zinc finger protein 33A"/>
    <property type="match status" value="1"/>
</dbReference>
<feature type="domain" description="C2H2-type" evidence="11">
    <location>
        <begin position="32"/>
        <end position="59"/>
    </location>
</feature>
<gene>
    <name evidence="12" type="ORF">KUF71_005801</name>
</gene>
<evidence type="ECO:0000256" key="3">
    <source>
        <dbReference type="ARBA" id="ARBA00022737"/>
    </source>
</evidence>
<evidence type="ECO:0000256" key="10">
    <source>
        <dbReference type="PROSITE-ProRule" id="PRU00042"/>
    </source>
</evidence>
<dbReference type="Pfam" id="PF00096">
    <property type="entry name" value="zf-C2H2"/>
    <property type="match status" value="5"/>
</dbReference>
<comment type="caution">
    <text evidence="12">The sequence shown here is derived from an EMBL/GenBank/DDBJ whole genome shotgun (WGS) entry which is preliminary data.</text>
</comment>
<keyword evidence="13" id="KW-1185">Reference proteome</keyword>
<dbReference type="FunFam" id="3.30.160.60:FF:000100">
    <property type="entry name" value="Zinc finger 45-like"/>
    <property type="match status" value="1"/>
</dbReference>
<evidence type="ECO:0000259" key="11">
    <source>
        <dbReference type="PROSITE" id="PS50157"/>
    </source>
</evidence>
<dbReference type="GO" id="GO:0005634">
    <property type="term" value="C:nucleus"/>
    <property type="evidence" value="ECO:0007669"/>
    <property type="project" value="UniProtKB-SubCell"/>
</dbReference>
<dbReference type="FunFam" id="3.30.160.60:FF:000032">
    <property type="entry name" value="Krueppel-like factor 4"/>
    <property type="match status" value="1"/>
</dbReference>
<evidence type="ECO:0000313" key="12">
    <source>
        <dbReference type="EMBL" id="KAK3915494.1"/>
    </source>
</evidence>
<evidence type="ECO:0000256" key="9">
    <source>
        <dbReference type="ARBA" id="ARBA00023242"/>
    </source>
</evidence>
<keyword evidence="5" id="KW-0862">Zinc</keyword>
<dbReference type="Proteomes" id="UP001219518">
    <property type="component" value="Unassembled WGS sequence"/>
</dbReference>
<reference evidence="12" key="1">
    <citation type="submission" date="2021-07" db="EMBL/GenBank/DDBJ databases">
        <authorList>
            <person name="Catto M.A."/>
            <person name="Jacobson A."/>
            <person name="Kennedy G."/>
            <person name="Labadie P."/>
            <person name="Hunt B.G."/>
            <person name="Srinivasan R."/>
        </authorList>
    </citation>
    <scope>NUCLEOTIDE SEQUENCE</scope>
    <source>
        <strain evidence="12">PL_HMW_Pooled</strain>
        <tissue evidence="12">Head</tissue>
    </source>
</reference>
<evidence type="ECO:0000256" key="7">
    <source>
        <dbReference type="ARBA" id="ARBA00023125"/>
    </source>
</evidence>
<evidence type="ECO:0000256" key="2">
    <source>
        <dbReference type="ARBA" id="ARBA00022723"/>
    </source>
</evidence>
<feature type="domain" description="C2H2-type" evidence="11">
    <location>
        <begin position="130"/>
        <end position="157"/>
    </location>
</feature>
<feature type="domain" description="C2H2-type" evidence="11">
    <location>
        <begin position="311"/>
        <end position="334"/>
    </location>
</feature>
<keyword evidence="8" id="KW-0804">Transcription</keyword>
<evidence type="ECO:0000256" key="8">
    <source>
        <dbReference type="ARBA" id="ARBA00023163"/>
    </source>
</evidence>
<keyword evidence="3" id="KW-0677">Repeat</keyword>
<reference evidence="12" key="2">
    <citation type="journal article" date="2023" name="BMC Genomics">
        <title>Pest status, molecular evolution, and epigenetic factors derived from the genome assembly of Frankliniella fusca, a thysanopteran phytovirus vector.</title>
        <authorList>
            <person name="Catto M.A."/>
            <person name="Labadie P.E."/>
            <person name="Jacobson A.L."/>
            <person name="Kennedy G.G."/>
            <person name="Srinivasan R."/>
            <person name="Hunt B.G."/>
        </authorList>
    </citation>
    <scope>NUCLEOTIDE SEQUENCE</scope>
    <source>
        <strain evidence="12">PL_HMW_Pooled</strain>
    </source>
</reference>
<dbReference type="InterPro" id="IPR013087">
    <property type="entry name" value="Znf_C2H2_type"/>
</dbReference>
<dbReference type="SMART" id="SM00355">
    <property type="entry name" value="ZnF_C2H2"/>
    <property type="match status" value="9"/>
</dbReference>
<dbReference type="GO" id="GO:0008270">
    <property type="term" value="F:zinc ion binding"/>
    <property type="evidence" value="ECO:0007669"/>
    <property type="project" value="UniProtKB-KW"/>
</dbReference>
<accession>A0AAE1H636</accession>
<name>A0AAE1H636_9NEOP</name>
<evidence type="ECO:0000256" key="1">
    <source>
        <dbReference type="ARBA" id="ARBA00004123"/>
    </source>
</evidence>
<feature type="domain" description="C2H2-type" evidence="11">
    <location>
        <begin position="227"/>
        <end position="254"/>
    </location>
</feature>
<feature type="non-terminal residue" evidence="12">
    <location>
        <position position="1"/>
    </location>
</feature>
<dbReference type="FunFam" id="3.30.160.60:FF:000030">
    <property type="entry name" value="Zinc finger protein 628"/>
    <property type="match status" value="1"/>
</dbReference>
<dbReference type="SUPFAM" id="SSF57667">
    <property type="entry name" value="beta-beta-alpha zinc fingers"/>
    <property type="match status" value="5"/>
</dbReference>
<sequence length="344" mass="38848">DSIAYSDMQSGYRGGLHSTGEPAFKSGRKKKFKCPQCPRWYRWKSTMVRHVRTECGFSPQFQCPHCPLRTVRKDNLAKHINTKHGRGMVNYMTNVPCSEPYKLVLISLCNLPDVFNFIGDGSAQRSDLGTSCPVCGKKLSSKQAVVGHLRTHTGERPYQCDVCSATFVYPGDLIRHKRSHTKDRPYQCPYCPQRAFRKDNLVMHISLRLTGVLCCACAVLLVPPTLFQCPVCAKYLSSKHSLKEHARTHTGEKPYQCGTCGAAFAYAGHLLRHRRSHTNERPYKCNVCPAAFNQSTHLHVHTRIHTGDKPFACAFCGMSFTESSKRRRHVLIRHGVDVRPSPSR</sequence>
<keyword evidence="6" id="KW-0805">Transcription regulation</keyword>
<protein>
    <submittedName>
        <fullName evidence="12">Zinc finger protein 182</fullName>
    </submittedName>
</protein>
<dbReference type="GO" id="GO:0000981">
    <property type="term" value="F:DNA-binding transcription factor activity, RNA polymerase II-specific"/>
    <property type="evidence" value="ECO:0007669"/>
    <property type="project" value="TreeGrafter"/>
</dbReference>
<dbReference type="GO" id="GO:0000977">
    <property type="term" value="F:RNA polymerase II transcription regulatory region sequence-specific DNA binding"/>
    <property type="evidence" value="ECO:0007669"/>
    <property type="project" value="TreeGrafter"/>
</dbReference>
<evidence type="ECO:0000256" key="6">
    <source>
        <dbReference type="ARBA" id="ARBA00023015"/>
    </source>
</evidence>
<keyword evidence="9" id="KW-0539">Nucleus</keyword>
<evidence type="ECO:0000313" key="13">
    <source>
        <dbReference type="Proteomes" id="UP001219518"/>
    </source>
</evidence>
<comment type="subcellular location">
    <subcellularLocation>
        <location evidence="1">Nucleus</location>
    </subcellularLocation>
</comment>
<organism evidence="12 13">
    <name type="scientific">Frankliniella fusca</name>
    <dbReference type="NCBI Taxonomy" id="407009"/>
    <lineage>
        <taxon>Eukaryota</taxon>
        <taxon>Metazoa</taxon>
        <taxon>Ecdysozoa</taxon>
        <taxon>Arthropoda</taxon>
        <taxon>Hexapoda</taxon>
        <taxon>Insecta</taxon>
        <taxon>Pterygota</taxon>
        <taxon>Neoptera</taxon>
        <taxon>Paraneoptera</taxon>
        <taxon>Thysanoptera</taxon>
        <taxon>Terebrantia</taxon>
        <taxon>Thripoidea</taxon>
        <taxon>Thripidae</taxon>
        <taxon>Frankliniella</taxon>
    </lineage>
</organism>
<feature type="domain" description="C2H2-type" evidence="11">
    <location>
        <begin position="255"/>
        <end position="282"/>
    </location>
</feature>
<keyword evidence="4 10" id="KW-0863">Zinc-finger</keyword>
<feature type="domain" description="C2H2-type" evidence="11">
    <location>
        <begin position="283"/>
        <end position="310"/>
    </location>
</feature>
<dbReference type="Pfam" id="PF13912">
    <property type="entry name" value="zf-C2H2_6"/>
    <property type="match status" value="1"/>
</dbReference>
<dbReference type="InterPro" id="IPR036236">
    <property type="entry name" value="Znf_C2H2_sf"/>
</dbReference>